<organism evidence="8 9">
    <name type="scientific">Hyphomicrobium denitrificans (strain ATCC 51888 / DSM 1869 / NCIMB 11706 / TK 0415)</name>
    <dbReference type="NCBI Taxonomy" id="582899"/>
    <lineage>
        <taxon>Bacteria</taxon>
        <taxon>Pseudomonadati</taxon>
        <taxon>Pseudomonadota</taxon>
        <taxon>Alphaproteobacteria</taxon>
        <taxon>Hyphomicrobiales</taxon>
        <taxon>Hyphomicrobiaceae</taxon>
        <taxon>Hyphomicrobium</taxon>
    </lineage>
</organism>
<dbReference type="SUPFAM" id="SSF55124">
    <property type="entry name" value="Nitrite/Sulfite reductase N-terminal domain-like"/>
    <property type="match status" value="2"/>
</dbReference>
<name>D8JTU6_HYPDA</name>
<keyword evidence="1" id="KW-0004">4Fe-4S</keyword>
<dbReference type="Pfam" id="PF03460">
    <property type="entry name" value="NIR_SIR_ferr"/>
    <property type="match status" value="2"/>
</dbReference>
<reference evidence="9" key="1">
    <citation type="journal article" date="2011" name="J. Bacteriol.">
        <title>Genome sequences of eight morphologically diverse alphaproteobacteria.</title>
        <authorList>
            <consortium name="US DOE Joint Genome Institute"/>
            <person name="Brown P.J."/>
            <person name="Kysela D.T."/>
            <person name="Buechlein A."/>
            <person name="Hemmerich C."/>
            <person name="Brun Y.V."/>
        </authorList>
    </citation>
    <scope>NUCLEOTIDE SEQUENCE [LARGE SCALE GENOMIC DNA]</scope>
    <source>
        <strain evidence="9">ATCC 51888 / DSM 1869 / NCIB 11706 / TK 0415</strain>
    </source>
</reference>
<dbReference type="HOGENOM" id="CLU_015667_3_2_5"/>
<dbReference type="GO" id="GO:0016491">
    <property type="term" value="F:oxidoreductase activity"/>
    <property type="evidence" value="ECO:0007669"/>
    <property type="project" value="UniProtKB-KW"/>
</dbReference>
<keyword evidence="5" id="KW-0408">Iron</keyword>
<dbReference type="InterPro" id="IPR036136">
    <property type="entry name" value="Nit/Sulf_reduc_fer-like_dom_sf"/>
</dbReference>
<dbReference type="GO" id="GO:0046872">
    <property type="term" value="F:metal ion binding"/>
    <property type="evidence" value="ECO:0007669"/>
    <property type="project" value="UniProtKB-KW"/>
</dbReference>
<evidence type="ECO:0000256" key="3">
    <source>
        <dbReference type="ARBA" id="ARBA00022723"/>
    </source>
</evidence>
<proteinExistence type="predicted"/>
<dbReference type="Gene3D" id="3.90.480.10">
    <property type="entry name" value="Sulfite Reductase Hemoprotein,Domain 2"/>
    <property type="match status" value="1"/>
</dbReference>
<feature type="domain" description="Nitrite/Sulfite reductase ferredoxin-like" evidence="7">
    <location>
        <begin position="18"/>
        <end position="74"/>
    </location>
</feature>
<accession>D8JTU6</accession>
<dbReference type="GO" id="GO:0051539">
    <property type="term" value="F:4 iron, 4 sulfur cluster binding"/>
    <property type="evidence" value="ECO:0007669"/>
    <property type="project" value="UniProtKB-KW"/>
</dbReference>
<protein>
    <submittedName>
        <fullName evidence="8">Precorrin-3B synthase</fullName>
    </submittedName>
</protein>
<dbReference type="InterPro" id="IPR045854">
    <property type="entry name" value="NO2/SO3_Rdtase_4Fe4S_sf"/>
</dbReference>
<dbReference type="Gene3D" id="3.30.413.10">
    <property type="entry name" value="Sulfite Reductase Hemoprotein, domain 1"/>
    <property type="match status" value="2"/>
</dbReference>
<evidence type="ECO:0000256" key="1">
    <source>
        <dbReference type="ARBA" id="ARBA00022485"/>
    </source>
</evidence>
<dbReference type="NCBIfam" id="TIGR02435">
    <property type="entry name" value="CobG"/>
    <property type="match status" value="1"/>
</dbReference>
<dbReference type="AlphaFoldDB" id="D8JTU6"/>
<dbReference type="eggNOG" id="COG0155">
    <property type="taxonomic scope" value="Bacteria"/>
</dbReference>
<keyword evidence="3" id="KW-0479">Metal-binding</keyword>
<evidence type="ECO:0000256" key="5">
    <source>
        <dbReference type="ARBA" id="ARBA00023004"/>
    </source>
</evidence>
<feature type="domain" description="Nitrite/Sulfite reductase ferredoxin-like" evidence="7">
    <location>
        <begin position="253"/>
        <end position="312"/>
    </location>
</feature>
<dbReference type="InterPro" id="IPR051329">
    <property type="entry name" value="NIR_SIR_4Fe-4S"/>
</dbReference>
<dbReference type="EMBL" id="CP002083">
    <property type="protein sequence ID" value="ADJ24494.1"/>
    <property type="molecule type" value="Genomic_DNA"/>
</dbReference>
<dbReference type="PANTHER" id="PTHR32439:SF9">
    <property type="entry name" value="BLR3264 PROTEIN"/>
    <property type="match status" value="1"/>
</dbReference>
<dbReference type="Proteomes" id="UP000002033">
    <property type="component" value="Chromosome"/>
</dbReference>
<evidence type="ECO:0000256" key="6">
    <source>
        <dbReference type="ARBA" id="ARBA00023014"/>
    </source>
</evidence>
<keyword evidence="6" id="KW-0411">Iron-sulfur</keyword>
<evidence type="ECO:0000256" key="4">
    <source>
        <dbReference type="ARBA" id="ARBA00023002"/>
    </source>
</evidence>
<dbReference type="InterPro" id="IPR012798">
    <property type="entry name" value="Cbl_synth_CobG-like"/>
</dbReference>
<dbReference type="KEGG" id="hdn:Hden_2698"/>
<sequence>MTSRSLLRKGWCPGALRPMQSGDGLILRVRPRVGTLRIADLLTIAKVAAEFGSGEIDLTNRGNLQLRGLTTASHSQALVALSETGLIDADEGAEAIRNIIVDPLSGMDPARADVQPLAAALEKVLLTNSMFWQLPAKFGWSFSATRDVRVGDRATDVMVSSIAPDTYAVFLDGAAEIGVRLPSNHVVEAVTRLAAVFLELRIRDQSISRMKDAVARSGSATIYTAAGLESEMLPAVAPDSLPVPPVGAHKHSGQIFAVGVGLPFGRIDAHQLQDLCAAAAHAGAGVVRMSPQRVLVFPVADDTRRHEVLTEAERLGLITEPDDPRLFFDVCPGSRGCANATTDTRQDARRLADRLRRQAILPSVHVSGCEKGCARRGAAALTLVARDGRYDLICDDGPAGRVALAAVSPADIESAVARYLLEHAR</sequence>
<dbReference type="RefSeq" id="WP_013216653.1">
    <property type="nucleotide sequence ID" value="NC_014313.1"/>
</dbReference>
<dbReference type="STRING" id="582899.Hden_2698"/>
<evidence type="ECO:0000259" key="7">
    <source>
        <dbReference type="Pfam" id="PF03460"/>
    </source>
</evidence>
<evidence type="ECO:0000256" key="2">
    <source>
        <dbReference type="ARBA" id="ARBA00022617"/>
    </source>
</evidence>
<gene>
    <name evidence="8" type="ordered locus">Hden_2698</name>
</gene>
<keyword evidence="9" id="KW-1185">Reference proteome</keyword>
<evidence type="ECO:0000313" key="9">
    <source>
        <dbReference type="Proteomes" id="UP000002033"/>
    </source>
</evidence>
<dbReference type="OrthoDB" id="7459360at2"/>
<evidence type="ECO:0000313" key="8">
    <source>
        <dbReference type="EMBL" id="ADJ24494.1"/>
    </source>
</evidence>
<keyword evidence="4" id="KW-0560">Oxidoreductase</keyword>
<dbReference type="SUPFAM" id="SSF56014">
    <property type="entry name" value="Nitrite and sulphite reductase 4Fe-4S domain-like"/>
    <property type="match status" value="2"/>
</dbReference>
<keyword evidence="2" id="KW-0349">Heme</keyword>
<dbReference type="InterPro" id="IPR005117">
    <property type="entry name" value="NiRdtase/SiRdtase_haem-b_fer"/>
</dbReference>
<dbReference type="PANTHER" id="PTHR32439">
    <property type="entry name" value="FERREDOXIN--NITRITE REDUCTASE, CHLOROPLASTIC"/>
    <property type="match status" value="1"/>
</dbReference>